<comment type="caution">
    <text evidence="1">The sequence shown here is derived from an EMBL/GenBank/DDBJ whole genome shotgun (WGS) entry which is preliminary data.</text>
</comment>
<evidence type="ECO:0000313" key="1">
    <source>
        <dbReference type="EMBL" id="RNA12947.1"/>
    </source>
</evidence>
<protein>
    <submittedName>
        <fullName evidence="1">Uncharacterized protein</fullName>
    </submittedName>
</protein>
<dbReference type="EMBL" id="REGN01005553">
    <property type="protein sequence ID" value="RNA12947.1"/>
    <property type="molecule type" value="Genomic_DNA"/>
</dbReference>
<name>A0A3M7QND9_BRAPC</name>
<gene>
    <name evidence="1" type="ORF">BpHYR1_041054</name>
</gene>
<reference evidence="1 2" key="1">
    <citation type="journal article" date="2018" name="Sci. Rep.">
        <title>Genomic signatures of local adaptation to the degree of environmental predictability in rotifers.</title>
        <authorList>
            <person name="Franch-Gras L."/>
            <person name="Hahn C."/>
            <person name="Garcia-Roger E.M."/>
            <person name="Carmona M.J."/>
            <person name="Serra M."/>
            <person name="Gomez A."/>
        </authorList>
    </citation>
    <scope>NUCLEOTIDE SEQUENCE [LARGE SCALE GENOMIC DNA]</scope>
    <source>
        <strain evidence="1">HYR1</strain>
    </source>
</reference>
<dbReference type="Proteomes" id="UP000276133">
    <property type="component" value="Unassembled WGS sequence"/>
</dbReference>
<organism evidence="1 2">
    <name type="scientific">Brachionus plicatilis</name>
    <name type="common">Marine rotifer</name>
    <name type="synonym">Brachionus muelleri</name>
    <dbReference type="NCBI Taxonomy" id="10195"/>
    <lineage>
        <taxon>Eukaryota</taxon>
        <taxon>Metazoa</taxon>
        <taxon>Spiralia</taxon>
        <taxon>Gnathifera</taxon>
        <taxon>Rotifera</taxon>
        <taxon>Eurotatoria</taxon>
        <taxon>Monogononta</taxon>
        <taxon>Pseudotrocha</taxon>
        <taxon>Ploima</taxon>
        <taxon>Brachionidae</taxon>
        <taxon>Brachionus</taxon>
    </lineage>
</organism>
<sequence>MRLYPSKLKRVYTYRNKRLFFFGKPLYHTDLKIYLNKISYEIKQKKSSFSVPKYLSPKFPIPGMI</sequence>
<proteinExistence type="predicted"/>
<keyword evidence="2" id="KW-1185">Reference proteome</keyword>
<evidence type="ECO:0000313" key="2">
    <source>
        <dbReference type="Proteomes" id="UP000276133"/>
    </source>
</evidence>
<dbReference type="AlphaFoldDB" id="A0A3M7QND9"/>
<accession>A0A3M7QND9</accession>